<protein>
    <submittedName>
        <fullName evidence="2">DUF5723 family protein</fullName>
    </submittedName>
</protein>
<proteinExistence type="predicted"/>
<dbReference type="Proteomes" id="UP001139450">
    <property type="component" value="Unassembled WGS sequence"/>
</dbReference>
<organism evidence="2 3">
    <name type="scientific">Mucilaginibacter straminoryzae</name>
    <dbReference type="NCBI Taxonomy" id="2932774"/>
    <lineage>
        <taxon>Bacteria</taxon>
        <taxon>Pseudomonadati</taxon>
        <taxon>Bacteroidota</taxon>
        <taxon>Sphingobacteriia</taxon>
        <taxon>Sphingobacteriales</taxon>
        <taxon>Sphingobacteriaceae</taxon>
        <taxon>Mucilaginibacter</taxon>
    </lineage>
</organism>
<evidence type="ECO:0000259" key="1">
    <source>
        <dbReference type="Pfam" id="PF18990"/>
    </source>
</evidence>
<dbReference type="EMBL" id="JALJEJ010000002">
    <property type="protein sequence ID" value="MCJ8208929.1"/>
    <property type="molecule type" value="Genomic_DNA"/>
</dbReference>
<sequence>MFKRLTLILVFTVSVLPSIAQRYSHYFTNTVFESFENPAQPVFLMDTTRSMAFNLLIPNFTVNAALRGNSQLTLKQQAFLGATTYNNLTIGEGRGNRVFLNANVYWAMAKFYLGGKGKQEIGFSAQIKSEGTAFYTDETAALPNGSGSFNKQQYINLFNDNFKSQSYHQLSLTYRSTIDSYWSWGVKASALSGVLYARGRVDQSSVTFSNPDNASIYILGEYRTNTDPGSVQNDQLYKIFKNPGASFGLNAAYHSETGYKFQFNLKDVGFIRWNNQSNIYTLNGTAFVRNISGPNGGNRAYDAIDSLAQRNGVKKGFTTTTDGRFEVSVTHSYWLDWEKEYQYKPVAIVSTPLFYKGISAAVVNNFQYHNHTVGVITSYDNIGHLNLGGQYMYKAPNLEFFIGCEQLYPGYSIALAALGSNSARNKTTPTAAAGFFLGMAFKFGKNLESMHNSSDIPMGN</sequence>
<reference evidence="2" key="1">
    <citation type="submission" date="2022-04" db="EMBL/GenBank/DDBJ databases">
        <title>Mucilaginibacter sp. RS28 isolated from freshwater.</title>
        <authorList>
            <person name="Ko S.-R."/>
        </authorList>
    </citation>
    <scope>NUCLEOTIDE SEQUENCE</scope>
    <source>
        <strain evidence="2">RS28</strain>
    </source>
</reference>
<dbReference type="RefSeq" id="WP_245128764.1">
    <property type="nucleotide sequence ID" value="NZ_JALJEJ010000002.1"/>
</dbReference>
<dbReference type="InterPro" id="IPR043781">
    <property type="entry name" value="DUF5723"/>
</dbReference>
<keyword evidence="3" id="KW-1185">Reference proteome</keyword>
<dbReference type="AlphaFoldDB" id="A0A9X1X0K1"/>
<comment type="caution">
    <text evidence="2">The sequence shown here is derived from an EMBL/GenBank/DDBJ whole genome shotgun (WGS) entry which is preliminary data.</text>
</comment>
<accession>A0A9X1X0K1</accession>
<evidence type="ECO:0000313" key="3">
    <source>
        <dbReference type="Proteomes" id="UP001139450"/>
    </source>
</evidence>
<gene>
    <name evidence="2" type="ORF">MUY27_04360</name>
</gene>
<feature type="domain" description="DUF5723" evidence="1">
    <location>
        <begin position="60"/>
        <end position="403"/>
    </location>
</feature>
<name>A0A9X1X0K1_9SPHI</name>
<evidence type="ECO:0000313" key="2">
    <source>
        <dbReference type="EMBL" id="MCJ8208929.1"/>
    </source>
</evidence>
<dbReference type="Pfam" id="PF18990">
    <property type="entry name" value="DUF5723"/>
    <property type="match status" value="1"/>
</dbReference>